<evidence type="ECO:0000313" key="2">
    <source>
        <dbReference type="EMBL" id="AZL68792.1"/>
    </source>
</evidence>
<name>A0A3S8UKQ0_9PSED</name>
<evidence type="ECO:0000313" key="3">
    <source>
        <dbReference type="Proteomes" id="UP000268230"/>
    </source>
</evidence>
<dbReference type="OrthoDB" id="7033453at2"/>
<feature type="region of interest" description="Disordered" evidence="1">
    <location>
        <begin position="43"/>
        <end position="82"/>
    </location>
</feature>
<evidence type="ECO:0000256" key="1">
    <source>
        <dbReference type="SAM" id="MobiDB-lite"/>
    </source>
</evidence>
<dbReference type="EMBL" id="CP034338">
    <property type="protein sequence ID" value="AZL68792.1"/>
    <property type="molecule type" value="Genomic_DNA"/>
</dbReference>
<proteinExistence type="predicted"/>
<reference evidence="2 3" key="1">
    <citation type="submission" date="2018-12" db="EMBL/GenBank/DDBJ databases">
        <authorList>
            <person name="Li S."/>
            <person name="Yang R."/>
            <person name="Chen G."/>
            <person name="Zou L."/>
            <person name="Zhang C."/>
            <person name="Chen Y."/>
            <person name="Liu Z."/>
            <person name="Li Y."/>
            <person name="Yan Y."/>
            <person name="Huang M."/>
            <person name="Chen T."/>
        </authorList>
    </citation>
    <scope>NUCLEOTIDE SEQUENCE [LARGE SCALE GENOMIC DNA]</scope>
    <source>
        <strain evidence="2 3">1257</strain>
    </source>
</reference>
<sequence>MSKVIVTFEKNWRGYAAGETAGFDAALAESLVEAGYAIEADKSGAKKGKGGAGNAAPAAKKTDADTDGTAKSEAQAGAEGKP</sequence>
<dbReference type="Proteomes" id="UP000268230">
    <property type="component" value="Chromosome"/>
</dbReference>
<feature type="compositionally biased region" description="Basic and acidic residues" evidence="1">
    <location>
        <begin position="60"/>
        <end position="70"/>
    </location>
</feature>
<gene>
    <name evidence="2" type="ORF">EJA05_14080</name>
</gene>
<organism evidence="2 3">
    <name type="scientific">Pseudomonas entomophila</name>
    <dbReference type="NCBI Taxonomy" id="312306"/>
    <lineage>
        <taxon>Bacteria</taxon>
        <taxon>Pseudomonadati</taxon>
        <taxon>Pseudomonadota</taxon>
        <taxon>Gammaproteobacteria</taxon>
        <taxon>Pseudomonadales</taxon>
        <taxon>Pseudomonadaceae</taxon>
        <taxon>Pseudomonas</taxon>
    </lineage>
</organism>
<dbReference type="AlphaFoldDB" id="A0A3S8UKQ0"/>
<dbReference type="KEGG" id="pory:EJA05_14080"/>
<protein>
    <submittedName>
        <fullName evidence="2">Uncharacterized protein</fullName>
    </submittedName>
</protein>
<accession>A0A3S8UKQ0</accession>